<feature type="domain" description="Galectin" evidence="4">
    <location>
        <begin position="168"/>
        <end position="305"/>
    </location>
</feature>
<name>A0A6B9SNJ2_SINCO</name>
<organism evidence="5">
    <name type="scientific">Sinonovacula constricta</name>
    <name type="common">Razor clam</name>
    <dbReference type="NCBI Taxonomy" id="98310"/>
    <lineage>
        <taxon>Eukaryota</taxon>
        <taxon>Metazoa</taxon>
        <taxon>Spiralia</taxon>
        <taxon>Lophotrochozoa</taxon>
        <taxon>Mollusca</taxon>
        <taxon>Bivalvia</taxon>
        <taxon>Autobranchia</taxon>
        <taxon>Heteroconchia</taxon>
        <taxon>Euheterodonta</taxon>
        <taxon>Imparidentia</taxon>
        <taxon>Neoheterodontei</taxon>
        <taxon>Cardiida</taxon>
        <taxon>Tellinoidea</taxon>
        <taxon>Solecurtidae</taxon>
        <taxon>Sinonovacula</taxon>
    </lineage>
</organism>
<dbReference type="FunFam" id="2.60.120.200:FF:000124">
    <property type="entry name" value="Galectin-4"/>
    <property type="match status" value="2"/>
</dbReference>
<dbReference type="Pfam" id="PF00337">
    <property type="entry name" value="Gal-bind_lectin"/>
    <property type="match status" value="2"/>
</dbReference>
<evidence type="ECO:0000256" key="2">
    <source>
        <dbReference type="ARBA" id="ARBA00022737"/>
    </source>
</evidence>
<dbReference type="InterPro" id="IPR001079">
    <property type="entry name" value="Galectin_CRD"/>
</dbReference>
<evidence type="ECO:0000256" key="1">
    <source>
        <dbReference type="ARBA" id="ARBA00022734"/>
    </source>
</evidence>
<accession>A0A6B9SNJ2</accession>
<dbReference type="InterPro" id="IPR044156">
    <property type="entry name" value="Galectin-like"/>
</dbReference>
<dbReference type="GO" id="GO:0030246">
    <property type="term" value="F:carbohydrate binding"/>
    <property type="evidence" value="ECO:0007669"/>
    <property type="project" value="UniProtKB-UniRule"/>
</dbReference>
<dbReference type="SMART" id="SM00276">
    <property type="entry name" value="GLECT"/>
    <property type="match status" value="2"/>
</dbReference>
<dbReference type="EMBL" id="MN037956">
    <property type="protein sequence ID" value="QHI46338.1"/>
    <property type="molecule type" value="mRNA"/>
</dbReference>
<keyword evidence="2" id="KW-0677">Repeat</keyword>
<dbReference type="PANTHER" id="PTHR11346:SF176">
    <property type="entry name" value="32 KDA BETA-GALACTOSIDE-BINDING LECTIN LEC-3"/>
    <property type="match status" value="1"/>
</dbReference>
<dbReference type="SMR" id="A0A6B9SNJ2"/>
<dbReference type="CDD" id="cd00070">
    <property type="entry name" value="GLECT"/>
    <property type="match status" value="2"/>
</dbReference>
<dbReference type="SMART" id="SM00908">
    <property type="entry name" value="Gal-bind_lectin"/>
    <property type="match status" value="2"/>
</dbReference>
<sequence length="305" mass="34450">MSTVHNPPTPYVGLIPGGLQDGMTIHVTGQPEHHHTGFLVSLQAGGSIDPRSDCAFVFNPRFSDNQVIRNSLMSGSWGAEERHGGFPFQQGRRCDITIHVTPHHYKVSVNGHHHSDYNHRMPKHRVTHITIEQGIKIHSIRFEGGYPPQPSPGYPGGPSQPIYNPPVPFVHNLGGLYPNKMIVLSGIPHPGASRFTVYIQRGHHHEPQEIAMCVDARFRFGSDNNVVVRNSKISNNWGAEERHSPFFPFAHNVPFEMIILVEHNQFKVAVNNQHLLEFYHRLQPLSRVDTLRVDGDVRLTQVRFQ</sequence>
<feature type="domain" description="Galectin" evidence="4">
    <location>
        <begin position="11"/>
        <end position="143"/>
    </location>
</feature>
<proteinExistence type="evidence at transcript level"/>
<evidence type="ECO:0000313" key="5">
    <source>
        <dbReference type="EMBL" id="QHI46338.1"/>
    </source>
</evidence>
<dbReference type="AlphaFoldDB" id="A0A6B9SNJ2"/>
<dbReference type="InterPro" id="IPR013320">
    <property type="entry name" value="ConA-like_dom_sf"/>
</dbReference>
<evidence type="ECO:0000256" key="3">
    <source>
        <dbReference type="RuleBase" id="RU102079"/>
    </source>
</evidence>
<dbReference type="SUPFAM" id="SSF49899">
    <property type="entry name" value="Concanavalin A-like lectins/glucanases"/>
    <property type="match status" value="2"/>
</dbReference>
<dbReference type="Gene3D" id="2.60.120.200">
    <property type="match status" value="2"/>
</dbReference>
<evidence type="ECO:0000259" key="4">
    <source>
        <dbReference type="PROSITE" id="PS51304"/>
    </source>
</evidence>
<reference evidence="5" key="1">
    <citation type="submission" date="2019-06" db="EMBL/GenBank/DDBJ databases">
        <authorList>
            <person name="Xu X."/>
        </authorList>
    </citation>
    <scope>NUCLEOTIDE SEQUENCE</scope>
</reference>
<dbReference type="PANTHER" id="PTHR11346">
    <property type="entry name" value="GALECTIN"/>
    <property type="match status" value="1"/>
</dbReference>
<dbReference type="PROSITE" id="PS51304">
    <property type="entry name" value="GALECTIN"/>
    <property type="match status" value="2"/>
</dbReference>
<protein>
    <recommendedName>
        <fullName evidence="3">Galectin</fullName>
    </recommendedName>
</protein>
<keyword evidence="1 3" id="KW-0430">Lectin</keyword>